<gene>
    <name evidence="10" type="ORF">AAF712_003070</name>
</gene>
<feature type="compositionally biased region" description="Polar residues" evidence="8">
    <location>
        <begin position="436"/>
        <end position="447"/>
    </location>
</feature>
<name>A0ABR3A8E5_9AGAR</name>
<evidence type="ECO:0000256" key="7">
    <source>
        <dbReference type="PROSITE-ProRule" id="PRU00706"/>
    </source>
</evidence>
<dbReference type="PROSITE" id="PS51374">
    <property type="entry name" value="NDPK_LIKE"/>
    <property type="match status" value="1"/>
</dbReference>
<dbReference type="Gene3D" id="3.30.70.141">
    <property type="entry name" value="Nucleoside diphosphate kinase-like domain"/>
    <property type="match status" value="1"/>
</dbReference>
<feature type="compositionally biased region" description="Basic and acidic residues" evidence="8">
    <location>
        <begin position="448"/>
        <end position="465"/>
    </location>
</feature>
<feature type="domain" description="Nucleoside diphosphate kinase-like" evidence="9">
    <location>
        <begin position="27"/>
        <end position="160"/>
    </location>
</feature>
<evidence type="ECO:0000256" key="5">
    <source>
        <dbReference type="ARBA" id="ARBA00022777"/>
    </source>
</evidence>
<dbReference type="SUPFAM" id="SSF54919">
    <property type="entry name" value="Nucleoside diphosphate kinase, NDK"/>
    <property type="match status" value="1"/>
</dbReference>
<evidence type="ECO:0000256" key="8">
    <source>
        <dbReference type="SAM" id="MobiDB-lite"/>
    </source>
</evidence>
<keyword evidence="4" id="KW-0547">Nucleotide-binding</keyword>
<feature type="region of interest" description="Disordered" evidence="8">
    <location>
        <begin position="1"/>
        <end position="25"/>
    </location>
</feature>
<keyword evidence="5" id="KW-0418">Kinase</keyword>
<dbReference type="PANTHER" id="PTHR46161">
    <property type="entry name" value="NUCLEOSIDE DIPHOSPHATE KINASE"/>
    <property type="match status" value="1"/>
</dbReference>
<keyword evidence="6" id="KW-0067">ATP-binding</keyword>
<feature type="region of interest" description="Disordered" evidence="8">
    <location>
        <begin position="300"/>
        <end position="525"/>
    </location>
</feature>
<organism evidence="10 11">
    <name type="scientific">Marasmius tenuissimus</name>
    <dbReference type="NCBI Taxonomy" id="585030"/>
    <lineage>
        <taxon>Eukaryota</taxon>
        <taxon>Fungi</taxon>
        <taxon>Dikarya</taxon>
        <taxon>Basidiomycota</taxon>
        <taxon>Agaricomycotina</taxon>
        <taxon>Agaricomycetes</taxon>
        <taxon>Agaricomycetidae</taxon>
        <taxon>Agaricales</taxon>
        <taxon>Marasmiineae</taxon>
        <taxon>Marasmiaceae</taxon>
        <taxon>Marasmius</taxon>
    </lineage>
</organism>
<sequence>MSATHSPVPLSKDSPATPQPPATPQKLTRTVAIIKHHALTHRFDIEPRIQEASFEIVKERQMEFDVETDPDTLYELFGEDAESLGEGPVWVYVLERRRAVEVWNALMGDSDPEVARQESPRSLRALYGTSRKQNALMGSPDSETAEIQIASLFASSPPFPTTDLPEDRFSTLNSVSSSVLSALQKASSNEAASSSGVTSPGSVGGSSKSPNGKSGFRARGLPTTHAKPDIVPRTTRSASLRAGIAPEKQSPRTPRTKQELAKAFENVPGHKRTGTISVASTAAPTIAPRMTKAAALRLGIQPPPAPARKTSADSVENGQKRGFEGVAGHKRRETISVASVSAPTIAPRLNKSATLRSQKDSAPPSSFMFKGPSAPKIPGGLSRSNSQASFHSDPKPPSRPASQASMQQNTRPATATLSRRTSTSRPPSAVKVNGNGPATSNGINGSSTKDDNKSPPPAKAEEKPKARPRPSSIGAPTIAPRTNKSAALRAAKKEQEAAAAAAAAKKNARMSRGPPPSSMPKGLTA</sequence>
<keyword evidence="3" id="KW-0808">Transferase</keyword>
<reference evidence="10 11" key="1">
    <citation type="submission" date="2024-05" db="EMBL/GenBank/DDBJ databases">
        <title>A draft genome resource for the thread blight pathogen Marasmius tenuissimus strain MS-2.</title>
        <authorList>
            <person name="Yulfo-Soto G.E."/>
            <person name="Baruah I.K."/>
            <person name="Amoako-Attah I."/>
            <person name="Bukari Y."/>
            <person name="Meinhardt L.W."/>
            <person name="Bailey B.A."/>
            <person name="Cohen S.P."/>
        </authorList>
    </citation>
    <scope>NUCLEOTIDE SEQUENCE [LARGE SCALE GENOMIC DNA]</scope>
    <source>
        <strain evidence="10 11">MS-2</strain>
    </source>
</reference>
<keyword evidence="11" id="KW-1185">Reference proteome</keyword>
<dbReference type="InterPro" id="IPR034907">
    <property type="entry name" value="NDK-like_dom"/>
</dbReference>
<evidence type="ECO:0000259" key="9">
    <source>
        <dbReference type="SMART" id="SM00562"/>
    </source>
</evidence>
<feature type="compositionally biased region" description="Polar residues" evidence="8">
    <location>
        <begin position="400"/>
        <end position="409"/>
    </location>
</feature>
<dbReference type="Pfam" id="PF00334">
    <property type="entry name" value="NDK"/>
    <property type="match status" value="1"/>
</dbReference>
<evidence type="ECO:0000256" key="2">
    <source>
        <dbReference type="ARBA" id="ARBA00017632"/>
    </source>
</evidence>
<feature type="compositionally biased region" description="Low complexity" evidence="8">
    <location>
        <begin position="188"/>
        <end position="215"/>
    </location>
</feature>
<evidence type="ECO:0000313" key="11">
    <source>
        <dbReference type="Proteomes" id="UP001437256"/>
    </source>
</evidence>
<evidence type="ECO:0000256" key="6">
    <source>
        <dbReference type="ARBA" id="ARBA00022840"/>
    </source>
</evidence>
<dbReference type="EMBL" id="JBBXMP010000010">
    <property type="protein sequence ID" value="KAL0069800.1"/>
    <property type="molecule type" value="Genomic_DNA"/>
</dbReference>
<evidence type="ECO:0000313" key="10">
    <source>
        <dbReference type="EMBL" id="KAL0069800.1"/>
    </source>
</evidence>
<feature type="region of interest" description="Disordered" evidence="8">
    <location>
        <begin position="188"/>
        <end position="257"/>
    </location>
</feature>
<proteinExistence type="inferred from homology"/>
<dbReference type="InterPro" id="IPR036850">
    <property type="entry name" value="NDK-like_dom_sf"/>
</dbReference>
<feature type="compositionally biased region" description="Low complexity" evidence="8">
    <location>
        <begin position="410"/>
        <end position="429"/>
    </location>
</feature>
<dbReference type="Proteomes" id="UP001437256">
    <property type="component" value="Unassembled WGS sequence"/>
</dbReference>
<evidence type="ECO:0000256" key="4">
    <source>
        <dbReference type="ARBA" id="ARBA00022741"/>
    </source>
</evidence>
<dbReference type="SMART" id="SM00562">
    <property type="entry name" value="NDK"/>
    <property type="match status" value="1"/>
</dbReference>
<comment type="caution">
    <text evidence="10">The sequence shown here is derived from an EMBL/GenBank/DDBJ whole genome shotgun (WGS) entry which is preliminary data.</text>
</comment>
<accession>A0ABR3A8E5</accession>
<protein>
    <recommendedName>
        <fullName evidence="2">Nucleoside diphosphate kinase</fullName>
    </recommendedName>
</protein>
<evidence type="ECO:0000256" key="3">
    <source>
        <dbReference type="ARBA" id="ARBA00022679"/>
    </source>
</evidence>
<comment type="caution">
    <text evidence="7">Lacks conserved residue(s) required for the propagation of feature annotation.</text>
</comment>
<dbReference type="PANTHER" id="PTHR46161:SF3">
    <property type="entry name" value="NUCLEOSIDE DIPHOSPHATE KINASE DDB_G0292928-RELATED"/>
    <property type="match status" value="1"/>
</dbReference>
<evidence type="ECO:0000256" key="1">
    <source>
        <dbReference type="ARBA" id="ARBA00008142"/>
    </source>
</evidence>
<comment type="similarity">
    <text evidence="1 7">Belongs to the NDK family.</text>
</comment>